<organism evidence="4 5">
    <name type="scientific">Lodderomyces elongisporus (strain ATCC 11503 / CBS 2605 / JCM 1781 / NBRC 1676 / NRRL YB-4239)</name>
    <name type="common">Yeast</name>
    <name type="synonym">Saccharomyces elongisporus</name>
    <dbReference type="NCBI Taxonomy" id="379508"/>
    <lineage>
        <taxon>Eukaryota</taxon>
        <taxon>Fungi</taxon>
        <taxon>Dikarya</taxon>
        <taxon>Ascomycota</taxon>
        <taxon>Saccharomycotina</taxon>
        <taxon>Pichiomycetes</taxon>
        <taxon>Debaryomycetaceae</taxon>
        <taxon>Candida/Lodderomyces clade</taxon>
        <taxon>Lodderomyces</taxon>
    </lineage>
</organism>
<name>A5E6V1_LODEL</name>
<protein>
    <recommendedName>
        <fullName evidence="3">RRM domain-containing protein</fullName>
    </recommendedName>
</protein>
<evidence type="ECO:0000259" key="3">
    <source>
        <dbReference type="PROSITE" id="PS50102"/>
    </source>
</evidence>
<dbReference type="AlphaFoldDB" id="A5E6V1"/>
<dbReference type="InterPro" id="IPR025742">
    <property type="entry name" value="CSTF2_hinge"/>
</dbReference>
<evidence type="ECO:0000313" key="5">
    <source>
        <dbReference type="Proteomes" id="UP000001996"/>
    </source>
</evidence>
<dbReference type="KEGG" id="lel:PVL30_002433"/>
<dbReference type="GO" id="GO:0003729">
    <property type="term" value="F:mRNA binding"/>
    <property type="evidence" value="ECO:0007669"/>
    <property type="project" value="TreeGrafter"/>
</dbReference>
<dbReference type="Gene3D" id="3.30.70.330">
    <property type="match status" value="1"/>
</dbReference>
<dbReference type="GeneID" id="5230564"/>
<dbReference type="GO" id="GO:0005847">
    <property type="term" value="C:mRNA cleavage and polyadenylation specificity factor complex"/>
    <property type="evidence" value="ECO:0007669"/>
    <property type="project" value="TreeGrafter"/>
</dbReference>
<feature type="compositionally biased region" description="Low complexity" evidence="2">
    <location>
        <begin position="317"/>
        <end position="327"/>
    </location>
</feature>
<evidence type="ECO:0000256" key="2">
    <source>
        <dbReference type="SAM" id="MobiDB-lite"/>
    </source>
</evidence>
<dbReference type="PANTHER" id="PTHR45735:SF2">
    <property type="entry name" value="CLEAVAGE STIMULATION FACTOR SUBUNIT 2"/>
    <property type="match status" value="1"/>
</dbReference>
<dbReference type="Pfam" id="PF00076">
    <property type="entry name" value="RRM_1"/>
    <property type="match status" value="1"/>
</dbReference>
<feature type="region of interest" description="Disordered" evidence="2">
    <location>
        <begin position="275"/>
        <end position="327"/>
    </location>
</feature>
<reference evidence="4 5" key="1">
    <citation type="journal article" date="2009" name="Nature">
        <title>Evolution of pathogenicity and sexual reproduction in eight Candida genomes.</title>
        <authorList>
            <person name="Butler G."/>
            <person name="Rasmussen M.D."/>
            <person name="Lin M.F."/>
            <person name="Santos M.A."/>
            <person name="Sakthikumar S."/>
            <person name="Munro C.A."/>
            <person name="Rheinbay E."/>
            <person name="Grabherr M."/>
            <person name="Forche A."/>
            <person name="Reedy J.L."/>
            <person name="Agrafioti I."/>
            <person name="Arnaud M.B."/>
            <person name="Bates S."/>
            <person name="Brown A.J."/>
            <person name="Brunke S."/>
            <person name="Costanzo M.C."/>
            <person name="Fitzpatrick D.A."/>
            <person name="de Groot P.W."/>
            <person name="Harris D."/>
            <person name="Hoyer L.L."/>
            <person name="Hube B."/>
            <person name="Klis F.M."/>
            <person name="Kodira C."/>
            <person name="Lennard N."/>
            <person name="Logue M.E."/>
            <person name="Martin R."/>
            <person name="Neiman A.M."/>
            <person name="Nikolaou E."/>
            <person name="Quail M.A."/>
            <person name="Quinn J."/>
            <person name="Santos M.C."/>
            <person name="Schmitzberger F.F."/>
            <person name="Sherlock G."/>
            <person name="Shah P."/>
            <person name="Silverstein K.A."/>
            <person name="Skrzypek M.S."/>
            <person name="Soll D."/>
            <person name="Staggs R."/>
            <person name="Stansfield I."/>
            <person name="Stumpf M.P."/>
            <person name="Sudbery P.E."/>
            <person name="Srikantha T."/>
            <person name="Zeng Q."/>
            <person name="Berman J."/>
            <person name="Berriman M."/>
            <person name="Heitman J."/>
            <person name="Gow N.A."/>
            <person name="Lorenz M.C."/>
            <person name="Birren B.W."/>
            <person name="Kellis M."/>
            <person name="Cuomo C.A."/>
        </authorList>
    </citation>
    <scope>NUCLEOTIDE SEQUENCE [LARGE SCALE GENOMIC DNA]</scope>
    <source>
        <strain evidence="5">ATCC 11503 / BCRC 21390 / CBS 2605 / JCM 1781 / NBRC 1676 / NRRL YB-4239</strain>
    </source>
</reference>
<evidence type="ECO:0000256" key="1">
    <source>
        <dbReference type="PROSITE-ProRule" id="PRU00176"/>
    </source>
</evidence>
<dbReference type="InterPro" id="IPR035979">
    <property type="entry name" value="RBD_domain_sf"/>
</dbReference>
<dbReference type="EMBL" id="CH981532">
    <property type="protein sequence ID" value="EDK47159.1"/>
    <property type="molecule type" value="Genomic_DNA"/>
</dbReference>
<feature type="domain" description="RRM" evidence="3">
    <location>
        <begin position="9"/>
        <end position="91"/>
    </location>
</feature>
<dbReference type="Pfam" id="PF14327">
    <property type="entry name" value="CSTF2_hinge"/>
    <property type="match status" value="1"/>
</dbReference>
<dbReference type="HOGENOM" id="CLU_758611_0_0_1"/>
<dbReference type="VEuPathDB" id="FungiDB:LELG_05340"/>
<dbReference type="OMA" id="EMGFINY"/>
<dbReference type="eggNOG" id="KOG0108">
    <property type="taxonomic scope" value="Eukaryota"/>
</dbReference>
<dbReference type="FunCoup" id="A5E6V1">
    <property type="interactions" value="265"/>
</dbReference>
<gene>
    <name evidence="4" type="ORF">LELG_05340</name>
</gene>
<keyword evidence="1" id="KW-0694">RNA-binding</keyword>
<proteinExistence type="predicted"/>
<keyword evidence="5" id="KW-1185">Reference proteome</keyword>
<accession>A5E6V1</accession>
<dbReference type="SUPFAM" id="SSF54928">
    <property type="entry name" value="RNA-binding domain, RBD"/>
    <property type="match status" value="1"/>
</dbReference>
<dbReference type="SMART" id="SM00360">
    <property type="entry name" value="RRM"/>
    <property type="match status" value="1"/>
</dbReference>
<evidence type="ECO:0000313" key="4">
    <source>
        <dbReference type="EMBL" id="EDK47159.1"/>
    </source>
</evidence>
<sequence length="411" mass="44767">MPPKPITSTILYIGLVPFEWDEETMKSIVSGTGNIVDVRLGYDFEGKNKGFCFVEYQTVRDAQRAAQLLGSVVILQPNGSQKRLKIEGSKEGQRTGVYEQKRVLNLSRTKIPQNVRLPPELSNGAGLGAGVNNSGVPTMNRLNSPFPPTPPQQQQRLMTPPPPVVSGGGVGGASGPMGYGAHQQMPNRLVHASRNLPHTASLPFAKNSKVDENLSIVTPPQMVELIANMKNLVMTDPQRALLILQGSSSYALCAAQALLLMGFIDIDVISESQKAASSASSTPQPQTQPQLNTSQYNQPMQQSMPPQLPPQLPPQPHQAQQQQQQQRQGYYNGNIQYGQASAPQPQLQNVSGSRWPHLPVATQRALLSMDPSQAQLIAEALSLGKVQFDQLPDAAKTQIQYIRDSYGFPRL</sequence>
<dbReference type="PANTHER" id="PTHR45735">
    <property type="entry name" value="CLEAVAGE STIMULATION FACTOR SUBUNIT 2"/>
    <property type="match status" value="1"/>
</dbReference>
<dbReference type="OrthoDB" id="272703at2759"/>
<dbReference type="PROSITE" id="PS50102">
    <property type="entry name" value="RRM"/>
    <property type="match status" value="1"/>
</dbReference>
<dbReference type="InParanoid" id="A5E6V1"/>
<dbReference type="CDD" id="cd00590">
    <property type="entry name" value="RRM_SF"/>
    <property type="match status" value="1"/>
</dbReference>
<dbReference type="InterPro" id="IPR012677">
    <property type="entry name" value="Nucleotide-bd_a/b_plait_sf"/>
</dbReference>
<dbReference type="InterPro" id="IPR000504">
    <property type="entry name" value="RRM_dom"/>
</dbReference>
<feature type="compositionally biased region" description="Pro residues" evidence="2">
    <location>
        <begin position="306"/>
        <end position="316"/>
    </location>
</feature>
<dbReference type="Proteomes" id="UP000001996">
    <property type="component" value="Unassembled WGS sequence"/>
</dbReference>
<dbReference type="STRING" id="379508.A5E6V1"/>
<feature type="compositionally biased region" description="Low complexity" evidence="2">
    <location>
        <begin position="275"/>
        <end position="305"/>
    </location>
</feature>